<dbReference type="Proteomes" id="UP001652660">
    <property type="component" value="Chromosome 5c"/>
</dbReference>
<dbReference type="RefSeq" id="XP_071906105.1">
    <property type="nucleotide sequence ID" value="XM_072050004.1"/>
</dbReference>
<evidence type="ECO:0000313" key="3">
    <source>
        <dbReference type="RefSeq" id="XP_071906105.1"/>
    </source>
</evidence>
<dbReference type="GeneID" id="113689328"/>
<reference evidence="3" key="1">
    <citation type="submission" date="2025-08" db="UniProtKB">
        <authorList>
            <consortium name="RefSeq"/>
        </authorList>
    </citation>
    <scope>IDENTIFICATION</scope>
    <source>
        <tissue evidence="3">Leaves</tissue>
    </source>
</reference>
<gene>
    <name evidence="3" type="primary">LOC113689328</name>
</gene>
<name>A0ABM4UFP0_COFAR</name>
<protein>
    <submittedName>
        <fullName evidence="3">3'-N-debenzoyl-2'-deoxytaxol N-benzoyltransferase-like</fullName>
    </submittedName>
</protein>
<evidence type="ECO:0000313" key="2">
    <source>
        <dbReference type="Proteomes" id="UP001652660"/>
    </source>
</evidence>
<accession>A0ABM4UFP0</accession>
<keyword evidence="2" id="KW-1185">Reference proteome</keyword>
<organism evidence="2 3">
    <name type="scientific">Coffea arabica</name>
    <name type="common">Arabian coffee</name>
    <dbReference type="NCBI Taxonomy" id="13443"/>
    <lineage>
        <taxon>Eukaryota</taxon>
        <taxon>Viridiplantae</taxon>
        <taxon>Streptophyta</taxon>
        <taxon>Embryophyta</taxon>
        <taxon>Tracheophyta</taxon>
        <taxon>Spermatophyta</taxon>
        <taxon>Magnoliopsida</taxon>
        <taxon>eudicotyledons</taxon>
        <taxon>Gunneridae</taxon>
        <taxon>Pentapetalae</taxon>
        <taxon>asterids</taxon>
        <taxon>lamiids</taxon>
        <taxon>Gentianales</taxon>
        <taxon>Rubiaceae</taxon>
        <taxon>Ixoroideae</taxon>
        <taxon>Gardenieae complex</taxon>
        <taxon>Bertiereae - Coffeeae clade</taxon>
        <taxon>Coffeeae</taxon>
        <taxon>Coffea</taxon>
    </lineage>
</organism>
<dbReference type="Pfam" id="PF02458">
    <property type="entry name" value="Transferase"/>
    <property type="match status" value="1"/>
</dbReference>
<dbReference type="Gene3D" id="3.30.559.10">
    <property type="entry name" value="Chloramphenicol acetyltransferase-like domain"/>
    <property type="match status" value="1"/>
</dbReference>
<comment type="similarity">
    <text evidence="1">Belongs to the plant acyltransferase family.</text>
</comment>
<dbReference type="PANTHER" id="PTHR31147:SF33">
    <property type="entry name" value="N-HYDROXYCINNAMOYL_BENZOYLTRANSFERASE, PUTATIVE-RELATED"/>
    <property type="match status" value="1"/>
</dbReference>
<sequence length="217" mass="24437">MEQQTRVQRAMDPNSNQICQPESMCNFIQPVEPSYKLTNRITTRAMKVKASGIPSDEKVKFAYAINIRKLVKPSLPAGYWGILTKAEDHVDQPIYKTAELINKSKYNVSDEYVRSFIDFQELNYHEGTTVGAKVSGITDWRHLGHSTVDFGWGGPVTVFPLSRNLLGSVEPRFFLPYSSANEGEKDGCKLSVCLQEHAVSGFKEDMNKLKNLEPGFL</sequence>
<proteinExistence type="inferred from homology"/>
<evidence type="ECO:0000256" key="1">
    <source>
        <dbReference type="ARBA" id="ARBA00009861"/>
    </source>
</evidence>
<dbReference type="PANTHER" id="PTHR31147">
    <property type="entry name" value="ACYL TRANSFERASE 4"/>
    <property type="match status" value="1"/>
</dbReference>
<dbReference type="InterPro" id="IPR023213">
    <property type="entry name" value="CAT-like_dom_sf"/>
</dbReference>
<dbReference type="InterPro" id="IPR050898">
    <property type="entry name" value="Plant_acyltransferase"/>
</dbReference>